<dbReference type="EMBL" id="WVHT01000001">
    <property type="protein sequence ID" value="MXV49814.1"/>
    <property type="molecule type" value="Genomic_DNA"/>
</dbReference>
<gene>
    <name evidence="1" type="ORF">GS399_02445</name>
</gene>
<dbReference type="RefSeq" id="WP_160842980.1">
    <property type="nucleotide sequence ID" value="NZ_WVHT01000001.1"/>
</dbReference>
<reference evidence="1 2" key="1">
    <citation type="submission" date="2019-11" db="EMBL/GenBank/DDBJ databases">
        <title>Pedobacter sp. HMF7647 Genome sequencing and assembly.</title>
        <authorList>
            <person name="Kang H."/>
            <person name="Kim H."/>
            <person name="Joh K."/>
        </authorList>
    </citation>
    <scope>NUCLEOTIDE SEQUENCE [LARGE SCALE GENOMIC DNA]</scope>
    <source>
        <strain evidence="1 2">HMF7647</strain>
    </source>
</reference>
<evidence type="ECO:0000313" key="1">
    <source>
        <dbReference type="EMBL" id="MXV49814.1"/>
    </source>
</evidence>
<evidence type="ECO:0000313" key="2">
    <source>
        <dbReference type="Proteomes" id="UP000466586"/>
    </source>
</evidence>
<proteinExistence type="predicted"/>
<sequence>MQSGRGFLRSDNTLFSCVKTRQFRVGIYPVFGGSSALSGFCFGSDEQNEPFRLTTAKESTEKSPCGYLKRQDKTYHIVLSKTGDVYRYEFINAEHPLLHP</sequence>
<dbReference type="Proteomes" id="UP000466586">
    <property type="component" value="Unassembled WGS sequence"/>
</dbReference>
<organism evidence="1 2">
    <name type="scientific">Hufsiella arboris</name>
    <dbReference type="NCBI Taxonomy" id="2695275"/>
    <lineage>
        <taxon>Bacteria</taxon>
        <taxon>Pseudomonadati</taxon>
        <taxon>Bacteroidota</taxon>
        <taxon>Sphingobacteriia</taxon>
        <taxon>Sphingobacteriales</taxon>
        <taxon>Sphingobacteriaceae</taxon>
        <taxon>Hufsiella</taxon>
    </lineage>
</organism>
<dbReference type="AlphaFoldDB" id="A0A7K1Y5E8"/>
<accession>A0A7K1Y5E8</accession>
<protein>
    <submittedName>
        <fullName evidence="1">Uncharacterized protein</fullName>
    </submittedName>
</protein>
<name>A0A7K1Y5E8_9SPHI</name>
<keyword evidence="2" id="KW-1185">Reference proteome</keyword>
<comment type="caution">
    <text evidence="1">The sequence shown here is derived from an EMBL/GenBank/DDBJ whole genome shotgun (WGS) entry which is preliminary data.</text>
</comment>